<evidence type="ECO:0000313" key="2">
    <source>
        <dbReference type="Proteomes" id="UP000024837"/>
    </source>
</evidence>
<name>W7HU03_9PEZI</name>
<evidence type="ECO:0000313" key="1">
    <source>
        <dbReference type="EMBL" id="EWC47651.1"/>
    </source>
</evidence>
<accession>W7HU03</accession>
<dbReference type="HOGENOM" id="CLU_1722302_0_0_1"/>
<proteinExistence type="predicted"/>
<dbReference type="Proteomes" id="UP000024837">
    <property type="component" value="Unassembled WGS sequence"/>
</dbReference>
<keyword evidence="2" id="KW-1185">Reference proteome</keyword>
<protein>
    <submittedName>
        <fullName evidence="1">Uncharacterized protein</fullName>
    </submittedName>
</protein>
<gene>
    <name evidence="1" type="ORF">DRE_03271</name>
</gene>
<dbReference type="OrthoDB" id="5403483at2759"/>
<organism evidence="1 2">
    <name type="scientific">Drechslerella stenobrocha 248</name>
    <dbReference type="NCBI Taxonomy" id="1043628"/>
    <lineage>
        <taxon>Eukaryota</taxon>
        <taxon>Fungi</taxon>
        <taxon>Dikarya</taxon>
        <taxon>Ascomycota</taxon>
        <taxon>Pezizomycotina</taxon>
        <taxon>Orbiliomycetes</taxon>
        <taxon>Orbiliales</taxon>
        <taxon>Orbiliaceae</taxon>
        <taxon>Drechslerella</taxon>
    </lineage>
</organism>
<dbReference type="AlphaFoldDB" id="W7HU03"/>
<sequence length="154" mass="17642">MCNAEESIISRFCRFWRKLSTGGEVKPSKLAPEQQALLEVRFSPRIRSIFSEPHLAEFLPTETQEKSVTCLDDLVICRAMKPSSHERFGKIYDSGKLGRCLKELGMTVQFVAGYLRWKRESQFGTTFDGCGWNEEWVYDIGGTRGAVQDVFENF</sequence>
<dbReference type="EMBL" id="KI966409">
    <property type="protein sequence ID" value="EWC47651.1"/>
    <property type="molecule type" value="Genomic_DNA"/>
</dbReference>
<reference evidence="1 2" key="1">
    <citation type="submission" date="2013-05" db="EMBL/GenBank/DDBJ databases">
        <title>Drechslerella stenobrocha genome reveals carnivorous origination and mechanical trapping mechanism of predatory fungi.</title>
        <authorList>
            <person name="Liu X."/>
            <person name="Zhang W."/>
            <person name="Liu K."/>
        </authorList>
    </citation>
    <scope>NUCLEOTIDE SEQUENCE [LARGE SCALE GENOMIC DNA]</scope>
    <source>
        <strain evidence="1 2">248</strain>
    </source>
</reference>